<name>A0AAW6G660_BACUN</name>
<dbReference type="AlphaFoldDB" id="A0AAW6G660"/>
<evidence type="ECO:0000256" key="1">
    <source>
        <dbReference type="SAM" id="Coils"/>
    </source>
</evidence>
<dbReference type="Proteomes" id="UP001218502">
    <property type="component" value="Unassembled WGS sequence"/>
</dbReference>
<gene>
    <name evidence="3" type="ORF">POY80_18860</name>
</gene>
<evidence type="ECO:0000259" key="2">
    <source>
        <dbReference type="Pfam" id="PF05598"/>
    </source>
</evidence>
<dbReference type="RefSeq" id="WP_272197270.1">
    <property type="nucleotide sequence ID" value="NZ_JAQNQY010000030.1"/>
</dbReference>
<sequence>MSPSIQGTPDYDPRDLLKLYIYGYFYQIRSSRKLARECKCNVEVMWLLGKLYPDFRTISDYRKDNKGSITKVFKEFNKFYMGLKLFSKSYISIDGSKFKAVNVKDNNFTLNKLDDRIRRLDEHISLYMEELDAFDRKEERKLSKDELQHKLEVCKERKERYEEYRNTLEESDEKQISLTDPDARLMKSNEGFCVGYNVQRAVDADSNMIAGFQITNNPTGHGQITSVAIEVKNDYDVEILEITADKGYECPEDHTEALASGIIPNVIQRDGCCREFVEFEYLASEITDEQKSSKKPVDLKACLQAGVIPDAYKGILTDAEKTEIRRRMILTSDSDILRMNPDEMRKKALEGFFVRDAERNQVLPTRRNSSTEIRQA</sequence>
<dbReference type="Pfam" id="PF05598">
    <property type="entry name" value="DUF772"/>
    <property type="match status" value="1"/>
</dbReference>
<evidence type="ECO:0000313" key="3">
    <source>
        <dbReference type="EMBL" id="MDC1754500.1"/>
    </source>
</evidence>
<comment type="caution">
    <text evidence="3">The sequence shown here is derived from an EMBL/GenBank/DDBJ whole genome shotgun (WGS) entry which is preliminary data.</text>
</comment>
<reference evidence="3" key="1">
    <citation type="submission" date="2022-10" db="EMBL/GenBank/DDBJ databases">
        <title>Human gut microbiome strain richness.</title>
        <authorList>
            <person name="Chen-Liaw A."/>
        </authorList>
    </citation>
    <scope>NUCLEOTIDE SEQUENCE</scope>
    <source>
        <strain evidence="3">A1_m1001262Bd0_191120</strain>
    </source>
</reference>
<accession>A0AAW6G660</accession>
<dbReference type="PANTHER" id="PTHR33408">
    <property type="entry name" value="TRANSPOSASE"/>
    <property type="match status" value="1"/>
</dbReference>
<evidence type="ECO:0000313" key="4">
    <source>
        <dbReference type="Proteomes" id="UP001218502"/>
    </source>
</evidence>
<feature type="coiled-coil region" evidence="1">
    <location>
        <begin position="110"/>
        <end position="174"/>
    </location>
</feature>
<proteinExistence type="predicted"/>
<dbReference type="InterPro" id="IPR008490">
    <property type="entry name" value="Transposase_InsH_N"/>
</dbReference>
<dbReference type="EMBL" id="JAQNQY010000030">
    <property type="protein sequence ID" value="MDC1754500.1"/>
    <property type="molecule type" value="Genomic_DNA"/>
</dbReference>
<organism evidence="3 4">
    <name type="scientific">Bacteroides uniformis</name>
    <dbReference type="NCBI Taxonomy" id="820"/>
    <lineage>
        <taxon>Bacteria</taxon>
        <taxon>Pseudomonadati</taxon>
        <taxon>Bacteroidota</taxon>
        <taxon>Bacteroidia</taxon>
        <taxon>Bacteroidales</taxon>
        <taxon>Bacteroidaceae</taxon>
        <taxon>Bacteroides</taxon>
    </lineage>
</organism>
<dbReference type="PANTHER" id="PTHR33408:SF2">
    <property type="entry name" value="TRANSPOSASE DDE DOMAIN-CONTAINING PROTEIN"/>
    <property type="match status" value="1"/>
</dbReference>
<protein>
    <submittedName>
        <fullName evidence="3">Transposase</fullName>
    </submittedName>
</protein>
<feature type="domain" description="Transposase InsH N-terminal" evidence="2">
    <location>
        <begin position="6"/>
        <end position="63"/>
    </location>
</feature>
<keyword evidence="1" id="KW-0175">Coiled coil</keyword>